<evidence type="ECO:0000313" key="3">
    <source>
        <dbReference type="Proteomes" id="UP000195514"/>
    </source>
</evidence>
<organism evidence="2 3">
    <name type="scientific">Candidatus Brevifilum fermentans</name>
    <dbReference type="NCBI Taxonomy" id="1986204"/>
    <lineage>
        <taxon>Bacteria</taxon>
        <taxon>Bacillati</taxon>
        <taxon>Chloroflexota</taxon>
        <taxon>Anaerolineae</taxon>
        <taxon>Anaerolineales</taxon>
        <taxon>Anaerolineaceae</taxon>
        <taxon>Candidatus Brevifilum</taxon>
    </lineage>
</organism>
<proteinExistence type="predicted"/>
<dbReference type="Pfam" id="PF07314">
    <property type="entry name" value="Lit"/>
    <property type="match status" value="1"/>
</dbReference>
<feature type="transmembrane region" description="Helical" evidence="1">
    <location>
        <begin position="109"/>
        <end position="128"/>
    </location>
</feature>
<dbReference type="EMBL" id="LT859958">
    <property type="protein sequence ID" value="SMX54521.1"/>
    <property type="molecule type" value="Genomic_DNA"/>
</dbReference>
<feature type="transmembrane region" description="Helical" evidence="1">
    <location>
        <begin position="149"/>
        <end position="173"/>
    </location>
</feature>
<dbReference type="NCBIfam" id="TIGR01906">
    <property type="entry name" value="integ_TIGR01906"/>
    <property type="match status" value="1"/>
</dbReference>
<dbReference type="Proteomes" id="UP000195514">
    <property type="component" value="Chromosome I"/>
</dbReference>
<accession>A0A1Y6K4B6</accession>
<evidence type="ECO:0000256" key="1">
    <source>
        <dbReference type="SAM" id="Phobius"/>
    </source>
</evidence>
<evidence type="ECO:0000313" key="2">
    <source>
        <dbReference type="EMBL" id="SMX54521.1"/>
    </source>
</evidence>
<dbReference type="InterPro" id="IPR010178">
    <property type="entry name" value="Lit"/>
</dbReference>
<feature type="transmembrane region" description="Helical" evidence="1">
    <location>
        <begin position="12"/>
        <end position="37"/>
    </location>
</feature>
<feature type="transmembrane region" description="Helical" evidence="1">
    <location>
        <begin position="203"/>
        <end position="221"/>
    </location>
</feature>
<gene>
    <name evidence="2" type="ORF">CFX1CAM_1456</name>
</gene>
<keyword evidence="1" id="KW-1133">Transmembrane helix</keyword>
<dbReference type="KEGG" id="abat:CFX1CAM_1456"/>
<keyword evidence="1" id="KW-0812">Transmembrane</keyword>
<reference evidence="3" key="1">
    <citation type="submission" date="2017-05" db="EMBL/GenBank/DDBJ databases">
        <authorList>
            <person name="Kirkegaard R."/>
            <person name="Mcilroy J S."/>
        </authorList>
    </citation>
    <scope>NUCLEOTIDE SEQUENCE [LARGE SCALE GENOMIC DNA]</scope>
</reference>
<sequence length="231" mass="26690">MGRFTLKHKENLIKVLMCINSVAIFFMILTISIRVLITPAYARFAYRLPAFPDDSYGFTFEDRLHWSEPSIKYLVNNEGISYLEDLKFEDGNPIFNERELSHMKDVKSVVSGMRLAMAVLAIGILVSLQASIHSGKKQYFLKAMHFGGWLTIGLILAILLFIALSFDTIFSWFHQLFFESGTWQFYTSDTLIRLFPLRFWRDAFIFVALQSLLYAGILIFFTRNKPQTPGL</sequence>
<name>A0A1Y6K4B6_9CHLR</name>
<keyword evidence="3" id="KW-1185">Reference proteome</keyword>
<evidence type="ECO:0008006" key="4">
    <source>
        <dbReference type="Google" id="ProtNLM"/>
    </source>
</evidence>
<dbReference type="AlphaFoldDB" id="A0A1Y6K4B6"/>
<protein>
    <recommendedName>
        <fullName evidence="4">Integral membrane protein</fullName>
    </recommendedName>
</protein>
<keyword evidence="1" id="KW-0472">Membrane</keyword>